<dbReference type="Pfam" id="PF01980">
    <property type="entry name" value="TrmO_N"/>
    <property type="match status" value="1"/>
</dbReference>
<dbReference type="PROSITE" id="PS51668">
    <property type="entry name" value="TSAA_2"/>
    <property type="match status" value="1"/>
</dbReference>
<dbReference type="PANTHER" id="PTHR12818:SF0">
    <property type="entry name" value="TRNA (ADENINE(37)-N6)-METHYLTRANSFERASE"/>
    <property type="match status" value="1"/>
</dbReference>
<dbReference type="PANTHER" id="PTHR12818">
    <property type="entry name" value="TRNA (ADENINE(37)-N6)-METHYLTRANSFERASE"/>
    <property type="match status" value="1"/>
</dbReference>
<comment type="similarity">
    <text evidence="2">Belongs to the tRNA methyltransferase O family.</text>
</comment>
<dbReference type="InterPro" id="IPR023370">
    <property type="entry name" value="TrmO-like_N"/>
</dbReference>
<dbReference type="Proteomes" id="UP001180973">
    <property type="component" value="Unassembled WGS sequence"/>
</dbReference>
<evidence type="ECO:0000259" key="4">
    <source>
        <dbReference type="PROSITE" id="PS51668"/>
    </source>
</evidence>
<evidence type="ECO:0000256" key="2">
    <source>
        <dbReference type="ARBA" id="ARBA00033753"/>
    </source>
</evidence>
<reference evidence="5" key="1">
    <citation type="submission" date="2023-09" db="EMBL/GenBank/DDBJ databases">
        <title>30 novel species of actinomycetes from the DSMZ collection.</title>
        <authorList>
            <person name="Nouioui I."/>
        </authorList>
    </citation>
    <scope>NUCLEOTIDE SEQUENCE</scope>
    <source>
        <strain evidence="5">DSM 115977</strain>
    </source>
</reference>
<protein>
    <submittedName>
        <fullName evidence="5">SAM-dependent methyltransferase</fullName>
    </submittedName>
</protein>
<evidence type="ECO:0000313" key="5">
    <source>
        <dbReference type="EMBL" id="MDT0528657.1"/>
    </source>
</evidence>
<dbReference type="GO" id="GO:0032259">
    <property type="term" value="P:methylation"/>
    <property type="evidence" value="ECO:0007669"/>
    <property type="project" value="UniProtKB-KW"/>
</dbReference>
<comment type="caution">
    <text evidence="5">The sequence shown here is derived from an EMBL/GenBank/DDBJ whole genome shotgun (WGS) entry which is preliminary data.</text>
</comment>
<dbReference type="EMBL" id="JAVRFL010000006">
    <property type="protein sequence ID" value="MDT0528657.1"/>
    <property type="molecule type" value="Genomic_DNA"/>
</dbReference>
<sequence>MTDPKKTDECLATGATITVTPIGRVHNGRVDPGESDHWGDVVSTIVVEPRFGEECLTGLADFSHVEVVFFFDRLAERQDYRPPSRPRGRADLPEVGVFADRGPRRPNRIGCTVCEVVSAGGRKLRVRGLDAVDGTPVLDVKPVMRQFLPEDVRQPEWVDRLMAEYFGGQPEPPTGTETPGHAGTVLR</sequence>
<feature type="domain" description="TsaA-like" evidence="4">
    <location>
        <begin position="19"/>
        <end position="152"/>
    </location>
</feature>
<keyword evidence="1" id="KW-0949">S-adenosyl-L-methionine</keyword>
<dbReference type="CDD" id="cd09281">
    <property type="entry name" value="UPF0066"/>
    <property type="match status" value="1"/>
</dbReference>
<accession>A0ABU2WRX8</accession>
<gene>
    <name evidence="5" type="ORF">RM555_06595</name>
</gene>
<keyword evidence="6" id="KW-1185">Reference proteome</keyword>
<feature type="compositionally biased region" description="Low complexity" evidence="3">
    <location>
        <begin position="174"/>
        <end position="187"/>
    </location>
</feature>
<feature type="region of interest" description="Disordered" evidence="3">
    <location>
        <begin position="167"/>
        <end position="187"/>
    </location>
</feature>
<evidence type="ECO:0000256" key="1">
    <source>
        <dbReference type="ARBA" id="ARBA00022691"/>
    </source>
</evidence>
<proteinExistence type="inferred from homology"/>
<name>A0ABU2WRX8_9ACTN</name>
<dbReference type="InterPro" id="IPR036413">
    <property type="entry name" value="YaeB-like_sf"/>
</dbReference>
<dbReference type="RefSeq" id="WP_311410889.1">
    <property type="nucleotide sequence ID" value="NZ_JAVRFL010000006.1"/>
</dbReference>
<dbReference type="InterPro" id="IPR040372">
    <property type="entry name" value="YaeB-like"/>
</dbReference>
<keyword evidence="5" id="KW-0808">Transferase</keyword>
<evidence type="ECO:0000313" key="6">
    <source>
        <dbReference type="Proteomes" id="UP001180973"/>
    </source>
</evidence>
<dbReference type="SUPFAM" id="SSF118196">
    <property type="entry name" value="YaeB-like"/>
    <property type="match status" value="1"/>
</dbReference>
<dbReference type="InterPro" id="IPR036414">
    <property type="entry name" value="YaeB_N_sf"/>
</dbReference>
<dbReference type="GO" id="GO:0008168">
    <property type="term" value="F:methyltransferase activity"/>
    <property type="evidence" value="ECO:0007669"/>
    <property type="project" value="UniProtKB-KW"/>
</dbReference>
<evidence type="ECO:0000256" key="3">
    <source>
        <dbReference type="SAM" id="MobiDB-lite"/>
    </source>
</evidence>
<dbReference type="Gene3D" id="2.40.30.70">
    <property type="entry name" value="YaeB-like"/>
    <property type="match status" value="1"/>
</dbReference>
<keyword evidence="5" id="KW-0489">Methyltransferase</keyword>
<organism evidence="5 6">
    <name type="scientific">Micromonospora reichwaldensis</name>
    <dbReference type="NCBI Taxonomy" id="3075516"/>
    <lineage>
        <taxon>Bacteria</taxon>
        <taxon>Bacillati</taxon>
        <taxon>Actinomycetota</taxon>
        <taxon>Actinomycetes</taxon>
        <taxon>Micromonosporales</taxon>
        <taxon>Micromonosporaceae</taxon>
        <taxon>Micromonospora</taxon>
    </lineage>
</organism>